<dbReference type="Proteomes" id="UP001595891">
    <property type="component" value="Unassembled WGS sequence"/>
</dbReference>
<evidence type="ECO:0000256" key="1">
    <source>
        <dbReference type="SAM" id="MobiDB-lite"/>
    </source>
</evidence>
<protein>
    <submittedName>
        <fullName evidence="3">DUF4157 domain-containing protein</fullName>
    </submittedName>
</protein>
<evidence type="ECO:0000313" key="3">
    <source>
        <dbReference type="EMBL" id="MFC4584949.1"/>
    </source>
</evidence>
<feature type="region of interest" description="Disordered" evidence="1">
    <location>
        <begin position="171"/>
        <end position="193"/>
    </location>
</feature>
<dbReference type="EMBL" id="JBHSFN010000001">
    <property type="protein sequence ID" value="MFC4584949.1"/>
    <property type="molecule type" value="Genomic_DNA"/>
</dbReference>
<feature type="compositionally biased region" description="Low complexity" evidence="1">
    <location>
        <begin position="1"/>
        <end position="20"/>
    </location>
</feature>
<proteinExistence type="predicted"/>
<gene>
    <name evidence="3" type="ORF">ACFO8L_02610</name>
</gene>
<name>A0ABV9E9I5_9ACTN</name>
<accession>A0ABV9E9I5</accession>
<feature type="region of interest" description="Disordered" evidence="1">
    <location>
        <begin position="1"/>
        <end position="27"/>
    </location>
</feature>
<feature type="domain" description="eCIS core" evidence="2">
    <location>
        <begin position="70"/>
        <end position="146"/>
    </location>
</feature>
<sequence length="549" mass="58640">MTTRQFDTTGRTTAGRAPAPVQASAAPCGHVQRKAEIRGGGATAAGPAGGRLEGDSRREIEAARGGGRRLSPGVAEAMGRRLGADLGRVRVHTDDRADRLAESLNAQAFTTGTDVFFRRGGYAPSTSGGRRLLAHELTHVVQQSHGHVGPHGSVGAAGDAHERQADRVAGGLAAPEPSRAAASSGGGGPVQRTATFVNGTKLEDWRAARLALKKFAVQMPPDWADPKMGINGDKLKARMSEIVNDPFDHGTFDLGKEEDVKRLAALLVQQPQGAALGNVQQPLPQQQPVPVPAQGPGAGRFSAEYLNSSNKAEVRKALREWVQYAEARVDLMRKTYMNMSGEVSKRRREGAYYPDDADPGKYADAVDFRKTYKDAKNRSIHMSGALNEAKSVQKALGGSQPIGVLRDPTGKIQSVVELMILTDKVYLSNLAANPENIDSASPVRKVGEASLVFTVLHAKKENKNAIELWALNNKVKAIYDHLGFRVDDGGVLVPHTRGMKTAGPPPRGPVKDRWHAQGSMVLDQTGAAGLLGRGRALLDVLPAELRNVQ</sequence>
<keyword evidence="4" id="KW-1185">Reference proteome</keyword>
<dbReference type="Pfam" id="PF13699">
    <property type="entry name" value="eCIS_core"/>
    <property type="match status" value="1"/>
</dbReference>
<dbReference type="InterPro" id="IPR025295">
    <property type="entry name" value="eCIS_core_dom"/>
</dbReference>
<organism evidence="3 4">
    <name type="scientific">Sphaerisporangium corydalis</name>
    <dbReference type="NCBI Taxonomy" id="1441875"/>
    <lineage>
        <taxon>Bacteria</taxon>
        <taxon>Bacillati</taxon>
        <taxon>Actinomycetota</taxon>
        <taxon>Actinomycetes</taxon>
        <taxon>Streptosporangiales</taxon>
        <taxon>Streptosporangiaceae</taxon>
        <taxon>Sphaerisporangium</taxon>
    </lineage>
</organism>
<reference evidence="4" key="1">
    <citation type="journal article" date="2019" name="Int. J. Syst. Evol. Microbiol.">
        <title>The Global Catalogue of Microorganisms (GCM) 10K type strain sequencing project: providing services to taxonomists for standard genome sequencing and annotation.</title>
        <authorList>
            <consortium name="The Broad Institute Genomics Platform"/>
            <consortium name="The Broad Institute Genome Sequencing Center for Infectious Disease"/>
            <person name="Wu L."/>
            <person name="Ma J."/>
        </authorList>
    </citation>
    <scope>NUCLEOTIDE SEQUENCE [LARGE SCALE GENOMIC DNA]</scope>
    <source>
        <strain evidence="4">CCUG 49560</strain>
    </source>
</reference>
<evidence type="ECO:0000313" key="4">
    <source>
        <dbReference type="Proteomes" id="UP001595891"/>
    </source>
</evidence>
<comment type="caution">
    <text evidence="3">The sequence shown here is derived from an EMBL/GenBank/DDBJ whole genome shotgun (WGS) entry which is preliminary data.</text>
</comment>
<feature type="compositionally biased region" description="Low complexity" evidence="1">
    <location>
        <begin position="171"/>
        <end position="183"/>
    </location>
</feature>
<evidence type="ECO:0000259" key="2">
    <source>
        <dbReference type="Pfam" id="PF13699"/>
    </source>
</evidence>
<dbReference type="RefSeq" id="WP_262840985.1">
    <property type="nucleotide sequence ID" value="NZ_JANZYP010000003.1"/>
</dbReference>